<dbReference type="RefSeq" id="WP_154398291.1">
    <property type="nucleotide sequence ID" value="NZ_WKLT01000037.1"/>
</dbReference>
<sequence length="362" mass="37103">MTLTRAFAVDQAYPDAADVRKQLANVYPRGGLFPDPVTIAPVGVAYAGTGWGISARPFTAALKRGGGPYSQKYGTALMGNDAAVVNAWTIAAAPASGSRIDLLAIRAKDASQGDSIAGAPTDGPGGVVRAIPEFVTVTGVAGTPGNRPALPAGLEEVAQITTPSGAASAAGSTIVPTYKFAHVVGAPIVVRNYAELDALTGVLGIDSAYIIDKGAIVVRRGSGWVPTAPAVLGKYRSLSAGNVWIDAATPADFPVAADKTALDGTFDKLSATSDVRMTFFALGELASGPEQIITASLNVGGTDYEVASTPFLTATSRGTFAGTRIASGIPRGTHAVKPRMRTSAANFRIYSGWIVSYTIEEV</sequence>
<protein>
    <submittedName>
        <fullName evidence="1">Uncharacterized protein</fullName>
    </submittedName>
</protein>
<evidence type="ECO:0000313" key="1">
    <source>
        <dbReference type="EMBL" id="MRY60489.1"/>
    </source>
</evidence>
<dbReference type="Proteomes" id="UP000463337">
    <property type="component" value="Unassembled WGS sequence"/>
</dbReference>
<dbReference type="AlphaFoldDB" id="A0A7K0GMU6"/>
<reference evidence="1 2" key="1">
    <citation type="journal article" date="2019" name="Nat. Med.">
        <title>A library of human gut bacterial isolates paired with longitudinal multiomics data enables mechanistic microbiome research.</title>
        <authorList>
            <person name="Poyet M."/>
            <person name="Groussin M."/>
            <person name="Gibbons S.M."/>
            <person name="Avila-Pacheco J."/>
            <person name="Jiang X."/>
            <person name="Kearney S.M."/>
            <person name="Perrotta A.R."/>
            <person name="Berdy B."/>
            <person name="Zhao S."/>
            <person name="Lieberman T.D."/>
            <person name="Swanson P.K."/>
            <person name="Smith M."/>
            <person name="Roesemann S."/>
            <person name="Alexander J.E."/>
            <person name="Rich S.A."/>
            <person name="Livny J."/>
            <person name="Vlamakis H."/>
            <person name="Clish C."/>
            <person name="Bullock K."/>
            <person name="Deik A."/>
            <person name="Scott J."/>
            <person name="Pierce K.A."/>
            <person name="Xavier R.J."/>
            <person name="Alm E.J."/>
        </authorList>
    </citation>
    <scope>NUCLEOTIDE SEQUENCE [LARGE SCALE GENOMIC DNA]</scope>
    <source>
        <strain evidence="1 2">BIOML-A41</strain>
    </source>
</reference>
<evidence type="ECO:0000313" key="2">
    <source>
        <dbReference type="Proteomes" id="UP000463337"/>
    </source>
</evidence>
<organism evidence="1 2">
    <name type="scientific">Parabacteroides distasonis</name>
    <dbReference type="NCBI Taxonomy" id="823"/>
    <lineage>
        <taxon>Bacteria</taxon>
        <taxon>Pseudomonadati</taxon>
        <taxon>Bacteroidota</taxon>
        <taxon>Bacteroidia</taxon>
        <taxon>Bacteroidales</taxon>
        <taxon>Tannerellaceae</taxon>
        <taxon>Parabacteroides</taxon>
    </lineage>
</organism>
<comment type="caution">
    <text evidence="1">The sequence shown here is derived from an EMBL/GenBank/DDBJ whole genome shotgun (WGS) entry which is preliminary data.</text>
</comment>
<gene>
    <name evidence="1" type="ORF">GKD59_21820</name>
</gene>
<proteinExistence type="predicted"/>
<dbReference type="EMBL" id="WKLT01000037">
    <property type="protein sequence ID" value="MRY60489.1"/>
    <property type="molecule type" value="Genomic_DNA"/>
</dbReference>
<name>A0A7K0GMU6_PARDI</name>
<accession>A0A7K0GMU6</accession>